<organism evidence="1">
    <name type="scientific">marine sediment metagenome</name>
    <dbReference type="NCBI Taxonomy" id="412755"/>
    <lineage>
        <taxon>unclassified sequences</taxon>
        <taxon>metagenomes</taxon>
        <taxon>ecological metagenomes</taxon>
    </lineage>
</organism>
<name>X1KAW2_9ZZZZ</name>
<dbReference type="SUPFAM" id="SSF161187">
    <property type="entry name" value="YfgJ-like"/>
    <property type="match status" value="1"/>
</dbReference>
<accession>X1KAW2</accession>
<protein>
    <submittedName>
        <fullName evidence="1">Uncharacterized protein</fullName>
    </submittedName>
</protein>
<comment type="caution">
    <text evidence="1">The sequence shown here is derived from an EMBL/GenBank/DDBJ whole genome shotgun (WGS) entry which is preliminary data.</text>
</comment>
<reference evidence="1" key="1">
    <citation type="journal article" date="2014" name="Front. Microbiol.">
        <title>High frequency of phylogenetically diverse reductive dehalogenase-homologous genes in deep subseafloor sedimentary metagenomes.</title>
        <authorList>
            <person name="Kawai M."/>
            <person name="Futagami T."/>
            <person name="Toyoda A."/>
            <person name="Takaki Y."/>
            <person name="Nishi S."/>
            <person name="Hori S."/>
            <person name="Arai W."/>
            <person name="Tsubouchi T."/>
            <person name="Morono Y."/>
            <person name="Uchiyama I."/>
            <person name="Ito T."/>
            <person name="Fujiyama A."/>
            <person name="Inagaki F."/>
            <person name="Takami H."/>
        </authorList>
    </citation>
    <scope>NUCLEOTIDE SEQUENCE</scope>
    <source>
        <strain evidence="1">Expedition CK06-06</strain>
    </source>
</reference>
<proteinExistence type="predicted"/>
<gene>
    <name evidence="1" type="ORF">S03H2_63763</name>
</gene>
<dbReference type="EMBL" id="BARU01041344">
    <property type="protein sequence ID" value="GAH87359.1"/>
    <property type="molecule type" value="Genomic_DNA"/>
</dbReference>
<dbReference type="AlphaFoldDB" id="X1KAW2"/>
<evidence type="ECO:0000313" key="1">
    <source>
        <dbReference type="EMBL" id="GAH87359.1"/>
    </source>
</evidence>
<sequence>MAIAKIIYYCPKCDAYFGDPGTCPVCQSGLEPKAAVNAYELGQLIKKMATPEGLVHLVTSLQAWLEE</sequence>